<sequence>MNKSNFRALTDEEVANCVKLIRHDRKWSQEQLAAISGLNLRTIQRVEKGEPSSIDTRRSLANAFGANDIDAFNKETYIPSMDELKKHQDYIEDSCEQIKATKLNTSIGLLDAAEGCHASFFDSSFDMSHDAEEANHLIKCYLKEYMDCHDLYNKEQKNDAAKEIQVHIDKLNKLGVALVYAKKKTNITNIGNNISMETIYIIAFPIGKEPDTLIIPNEADVSV</sequence>
<dbReference type="RefSeq" id="WP_276187213.1">
    <property type="nucleotide sequence ID" value="NZ_JARJGR010000808.1"/>
</dbReference>
<gene>
    <name evidence="2" type="ORF">P3S46_06595</name>
</gene>
<dbReference type="Proteomes" id="UP001215180">
    <property type="component" value="Unassembled WGS sequence"/>
</dbReference>
<dbReference type="InterPro" id="IPR001387">
    <property type="entry name" value="Cro/C1-type_HTH"/>
</dbReference>
<dbReference type="CDD" id="cd00093">
    <property type="entry name" value="HTH_XRE"/>
    <property type="match status" value="1"/>
</dbReference>
<reference evidence="2" key="1">
    <citation type="submission" date="2023-03" db="EMBL/GenBank/DDBJ databases">
        <title>A Study on Prevalence and Characterization of Enterobacter cloacae strains in China.</title>
        <authorList>
            <person name="Zheng Z."/>
        </authorList>
    </citation>
    <scope>NUCLEOTIDE SEQUENCE</scope>
    <source>
        <strain evidence="2">EC77</strain>
    </source>
</reference>
<dbReference type="Gene3D" id="1.10.260.40">
    <property type="entry name" value="lambda repressor-like DNA-binding domains"/>
    <property type="match status" value="1"/>
</dbReference>
<comment type="caution">
    <text evidence="2">The sequence shown here is derived from an EMBL/GenBank/DDBJ whole genome shotgun (WGS) entry which is preliminary data.</text>
</comment>
<dbReference type="AlphaFoldDB" id="A0AAW6NLT7"/>
<dbReference type="GO" id="GO:0003677">
    <property type="term" value="F:DNA binding"/>
    <property type="evidence" value="ECO:0007669"/>
    <property type="project" value="InterPro"/>
</dbReference>
<proteinExistence type="predicted"/>
<dbReference type="SUPFAM" id="SSF47413">
    <property type="entry name" value="lambda repressor-like DNA-binding domains"/>
    <property type="match status" value="1"/>
</dbReference>
<dbReference type="SMART" id="SM00530">
    <property type="entry name" value="HTH_XRE"/>
    <property type="match status" value="1"/>
</dbReference>
<dbReference type="EMBL" id="JARJGR010000808">
    <property type="protein sequence ID" value="MDF3636873.1"/>
    <property type="molecule type" value="Genomic_DNA"/>
</dbReference>
<organism evidence="2 3">
    <name type="scientific">Enterobacter cloacae</name>
    <dbReference type="NCBI Taxonomy" id="550"/>
    <lineage>
        <taxon>Bacteria</taxon>
        <taxon>Pseudomonadati</taxon>
        <taxon>Pseudomonadota</taxon>
        <taxon>Gammaproteobacteria</taxon>
        <taxon>Enterobacterales</taxon>
        <taxon>Enterobacteriaceae</taxon>
        <taxon>Enterobacter</taxon>
        <taxon>Enterobacter cloacae complex</taxon>
    </lineage>
</organism>
<evidence type="ECO:0000259" key="1">
    <source>
        <dbReference type="PROSITE" id="PS50943"/>
    </source>
</evidence>
<evidence type="ECO:0000313" key="2">
    <source>
        <dbReference type="EMBL" id="MDF3636873.1"/>
    </source>
</evidence>
<dbReference type="Pfam" id="PF01381">
    <property type="entry name" value="HTH_3"/>
    <property type="match status" value="1"/>
</dbReference>
<feature type="domain" description="HTH cro/C1-type" evidence="1">
    <location>
        <begin position="18"/>
        <end position="72"/>
    </location>
</feature>
<name>A0AAW6NLT7_ENTCL</name>
<protein>
    <submittedName>
        <fullName evidence="2">Helix-turn-helix transcriptional regulator</fullName>
    </submittedName>
</protein>
<dbReference type="PROSITE" id="PS50943">
    <property type="entry name" value="HTH_CROC1"/>
    <property type="match status" value="1"/>
</dbReference>
<accession>A0AAW6NLT7</accession>
<dbReference type="InterPro" id="IPR010982">
    <property type="entry name" value="Lambda_DNA-bd_dom_sf"/>
</dbReference>
<evidence type="ECO:0000313" key="3">
    <source>
        <dbReference type="Proteomes" id="UP001215180"/>
    </source>
</evidence>